<dbReference type="InterPro" id="IPR042556">
    <property type="entry name" value="AZUL_sf"/>
</dbReference>
<feature type="domain" description="HECT" evidence="8">
    <location>
        <begin position="437"/>
        <end position="765"/>
    </location>
</feature>
<evidence type="ECO:0000256" key="2">
    <source>
        <dbReference type="ARBA" id="ARBA00004496"/>
    </source>
</evidence>
<organism evidence="9">
    <name type="scientific">Palpitomonas bilix</name>
    <dbReference type="NCBI Taxonomy" id="652834"/>
    <lineage>
        <taxon>Eukaryota</taxon>
        <taxon>Eukaryota incertae sedis</taxon>
    </lineage>
</organism>
<reference evidence="9" key="1">
    <citation type="submission" date="2021-01" db="EMBL/GenBank/DDBJ databases">
        <authorList>
            <person name="Corre E."/>
            <person name="Pelletier E."/>
            <person name="Niang G."/>
            <person name="Scheremetjew M."/>
            <person name="Finn R."/>
            <person name="Kale V."/>
            <person name="Holt S."/>
            <person name="Cochrane G."/>
            <person name="Meng A."/>
            <person name="Brown T."/>
            <person name="Cohen L."/>
        </authorList>
    </citation>
    <scope>NUCLEOTIDE SEQUENCE</scope>
    <source>
        <strain evidence="9">NIES-2562</strain>
    </source>
</reference>
<dbReference type="InterPro" id="IPR032353">
    <property type="entry name" value="AZUL"/>
</dbReference>
<evidence type="ECO:0000256" key="4">
    <source>
        <dbReference type="ARBA" id="ARBA00022490"/>
    </source>
</evidence>
<name>A0A7S3GHT2_9EUKA</name>
<evidence type="ECO:0000256" key="1">
    <source>
        <dbReference type="ARBA" id="ARBA00000885"/>
    </source>
</evidence>
<dbReference type="FunFam" id="3.30.2410.10:FF:000003">
    <property type="entry name" value="probable E3 ubiquitin-protein ligase HERC4 isoform X1"/>
    <property type="match status" value="1"/>
</dbReference>
<evidence type="ECO:0000256" key="5">
    <source>
        <dbReference type="ARBA" id="ARBA00022679"/>
    </source>
</evidence>
<evidence type="ECO:0000256" key="6">
    <source>
        <dbReference type="ARBA" id="ARBA00022786"/>
    </source>
</evidence>
<dbReference type="InterPro" id="IPR000569">
    <property type="entry name" value="HECT_dom"/>
</dbReference>
<dbReference type="EMBL" id="HBIB01044429">
    <property type="protein sequence ID" value="CAE0266684.1"/>
    <property type="molecule type" value="Transcribed_RNA"/>
</dbReference>
<gene>
    <name evidence="9" type="ORF">PBIL07802_LOCUS29026</name>
</gene>
<comment type="subcellular location">
    <subcellularLocation>
        <location evidence="2">Cytoplasm</location>
    </subcellularLocation>
</comment>
<evidence type="ECO:0000313" key="9">
    <source>
        <dbReference type="EMBL" id="CAE0266684.1"/>
    </source>
</evidence>
<dbReference type="Gene3D" id="3.30.2160.10">
    <property type="entry name" value="Hect, E3 ligase catalytic domain"/>
    <property type="match status" value="1"/>
</dbReference>
<dbReference type="Gene3D" id="3.90.1750.10">
    <property type="entry name" value="Hect, E3 ligase catalytic domains"/>
    <property type="match status" value="1"/>
</dbReference>
<dbReference type="Gene3D" id="3.30.2410.10">
    <property type="entry name" value="Hect, E3 ligase catalytic domain"/>
    <property type="match status" value="1"/>
</dbReference>
<dbReference type="InterPro" id="IPR035983">
    <property type="entry name" value="Hect_E3_ubiquitin_ligase"/>
</dbReference>
<keyword evidence="4" id="KW-0963">Cytoplasm</keyword>
<dbReference type="GO" id="GO:0061630">
    <property type="term" value="F:ubiquitin protein ligase activity"/>
    <property type="evidence" value="ECO:0007669"/>
    <property type="project" value="UniProtKB-EC"/>
</dbReference>
<evidence type="ECO:0000256" key="3">
    <source>
        <dbReference type="ARBA" id="ARBA00012485"/>
    </source>
</evidence>
<dbReference type="GO" id="GO:0000209">
    <property type="term" value="P:protein polyubiquitination"/>
    <property type="evidence" value="ECO:0007669"/>
    <property type="project" value="InterPro"/>
</dbReference>
<dbReference type="InterPro" id="IPR044611">
    <property type="entry name" value="E3A/B/C-like"/>
</dbReference>
<protein>
    <recommendedName>
        <fullName evidence="3">HECT-type E3 ubiquitin transferase</fullName>
        <ecNumber evidence="3">2.3.2.26</ecNumber>
    </recommendedName>
</protein>
<evidence type="ECO:0000259" key="8">
    <source>
        <dbReference type="PROSITE" id="PS50237"/>
    </source>
</evidence>
<evidence type="ECO:0000256" key="7">
    <source>
        <dbReference type="PROSITE-ProRule" id="PRU00104"/>
    </source>
</evidence>
<proteinExistence type="predicted"/>
<dbReference type="PROSITE" id="PS50237">
    <property type="entry name" value="HECT"/>
    <property type="match status" value="1"/>
</dbReference>
<keyword evidence="5" id="KW-0808">Transferase</keyword>
<dbReference type="PANTHER" id="PTHR45700:SF8">
    <property type="entry name" value="HECT-TYPE E3 UBIQUITIN TRANSFERASE"/>
    <property type="match status" value="1"/>
</dbReference>
<dbReference type="PANTHER" id="PTHR45700">
    <property type="entry name" value="UBIQUITIN-PROTEIN LIGASE E3C"/>
    <property type="match status" value="1"/>
</dbReference>
<dbReference type="Gene3D" id="6.10.130.10">
    <property type="entry name" value="Ubiquitin-protein ligase E3A, N-terminal zinc-binding domain (AZUL)"/>
    <property type="match status" value="1"/>
</dbReference>
<accession>A0A7S3GHT2</accession>
<dbReference type="EC" id="2.3.2.26" evidence="3"/>
<dbReference type="CDD" id="cd00078">
    <property type="entry name" value="HECTc"/>
    <property type="match status" value="1"/>
</dbReference>
<dbReference type="FunFam" id="3.30.2160.10:FF:000004">
    <property type="entry name" value="probable E3 ubiquitin-protein ligase HERC4 isoform X1"/>
    <property type="match status" value="1"/>
</dbReference>
<dbReference type="SMART" id="SM00119">
    <property type="entry name" value="HECTc"/>
    <property type="match status" value="1"/>
</dbReference>
<dbReference type="SUPFAM" id="SSF56204">
    <property type="entry name" value="Hect, E3 ligase catalytic domain"/>
    <property type="match status" value="1"/>
</dbReference>
<dbReference type="Pfam" id="PF16558">
    <property type="entry name" value="AZUL"/>
    <property type="match status" value="1"/>
</dbReference>
<sequence length="765" mass="88159">MSAVEGLLSSRRRHDIGSNELRKRRFEASVKAYFKALTEGCGDENCNNPFCKSGKGKNVMVQPDEAAAVAIKLAVEGVHQSCVQAAKEKPTLTKAAIRNGARQHDDGTIVWEPTAHARPIELEDLRVWKHRINSTHEEEKRSVIIEECAGTVLKVFSDHEAFSRSFLGQKWRKTYAGEKISVILSAEPTVEEVEELERSYTCLYAMNSARINDAILEGTEVLLQYLDFHMKAHPDEVLRSVVKIMENPMCLDPEYHKFVVKKVAAMITSLPEKSQHTLIQWWMRIGKPRFTRSLTMLQHFITLRIYTTQRIDDAIVSATRALDLLYHANENIHEHKQRVDFSEFYNDAVNQEVNLKEDYYRWKSPHRYDFSFCCYPFILDPASKGKILQFDAQVQMNREFEDAILRSLFVAPVSPFLIVRVRREYLIQDTLQQISKKHQDLKKQLKVQFVGEEGIDEGGVQKEFFQLIVKQIFDPRYGMFLYNDEMRQFWFNGQSLENETEFELIGIVLGIAIYNGIILDVQFPMVLYKKLMQQRPTLNDLEEFDPVLGRSLRQLLDFDGDVADVFCQTFEISVEMFGEMQAVSLLENGKGAEKEVTNDNREEYVALYVEYILEKGVEKQFGAFSRGFHMVCGGPTLQLFRPEELQLLLCGNPTLDFNELEKAAIYDDGYTDEHWIIQAMWRVIKAFDNNQKKKFLFFCTGCDRAPIKGLSQLQFVVTRAGPDSDRLPTAHTCFNHLLLPEYSSEEKLRDRLLVAISNAEGFGLI</sequence>
<feature type="active site" description="Glycyl thioester intermediate" evidence="7">
    <location>
        <position position="733"/>
    </location>
</feature>
<dbReference type="Pfam" id="PF00632">
    <property type="entry name" value="HECT"/>
    <property type="match status" value="1"/>
</dbReference>
<dbReference type="GO" id="GO:0005737">
    <property type="term" value="C:cytoplasm"/>
    <property type="evidence" value="ECO:0007669"/>
    <property type="project" value="UniProtKB-SubCell"/>
</dbReference>
<dbReference type="AlphaFoldDB" id="A0A7S3GHT2"/>
<comment type="catalytic activity">
    <reaction evidence="1">
        <text>S-ubiquitinyl-[E2 ubiquitin-conjugating enzyme]-L-cysteine + [acceptor protein]-L-lysine = [E2 ubiquitin-conjugating enzyme]-L-cysteine + N(6)-ubiquitinyl-[acceptor protein]-L-lysine.</text>
        <dbReference type="EC" id="2.3.2.26"/>
    </reaction>
</comment>
<keyword evidence="6 7" id="KW-0833">Ubl conjugation pathway</keyword>